<evidence type="ECO:0000256" key="3">
    <source>
        <dbReference type="SAM" id="MobiDB-lite"/>
    </source>
</evidence>
<feature type="region of interest" description="Disordered" evidence="3">
    <location>
        <begin position="133"/>
        <end position="161"/>
    </location>
</feature>
<dbReference type="Proteomes" id="UP000199585">
    <property type="component" value="Unassembled WGS sequence"/>
</dbReference>
<dbReference type="GO" id="GO:0008556">
    <property type="term" value="F:P-type potassium transmembrane transporter activity"/>
    <property type="evidence" value="ECO:0007669"/>
    <property type="project" value="InterPro"/>
</dbReference>
<dbReference type="STRING" id="245187.SAMN04488003_13510"/>
<keyword evidence="1" id="KW-0547">Nucleotide-binding</keyword>
<dbReference type="SUPFAM" id="SSF81653">
    <property type="entry name" value="Calcium ATPase, transduction domain A"/>
    <property type="match status" value="1"/>
</dbReference>
<evidence type="ECO:0000313" key="6">
    <source>
        <dbReference type="Proteomes" id="UP000199585"/>
    </source>
</evidence>
<dbReference type="InterPro" id="IPR008250">
    <property type="entry name" value="ATPase_P-typ_transduc_dom_A_sf"/>
</dbReference>
<sequence>MFTTATVALLATVLLVRSIALGGDAAFEGQIVFWHWLTVLFGNFAEALAEGCGKAQAASLRSTKAELTDKRLKGDAVKVVPARELRAGDTVLVETGDQIPADGEVVDGVAFVNEAAITGEPAPVIASLVATALPRRRSRASSRTGSRSASRWNRARGSSTG</sequence>
<keyword evidence="2" id="KW-0067">ATP-binding</keyword>
<keyword evidence="6" id="KW-1185">Reference proteome</keyword>
<protein>
    <submittedName>
        <fullName evidence="5">ATPase, P-type (Transporting), HAD superfamily, subfamily IC</fullName>
    </submittedName>
</protein>
<feature type="compositionally biased region" description="Low complexity" evidence="3">
    <location>
        <begin position="141"/>
        <end position="151"/>
    </location>
</feature>
<dbReference type="AlphaFoldDB" id="A0A1H8JAY3"/>
<organism evidence="5 6">
    <name type="scientific">Loktanella fryxellensis</name>
    <dbReference type="NCBI Taxonomy" id="245187"/>
    <lineage>
        <taxon>Bacteria</taxon>
        <taxon>Pseudomonadati</taxon>
        <taxon>Pseudomonadota</taxon>
        <taxon>Alphaproteobacteria</taxon>
        <taxon>Rhodobacterales</taxon>
        <taxon>Roseobacteraceae</taxon>
        <taxon>Loktanella</taxon>
    </lineage>
</organism>
<evidence type="ECO:0000256" key="2">
    <source>
        <dbReference type="ARBA" id="ARBA00022840"/>
    </source>
</evidence>
<dbReference type="Gene3D" id="2.70.150.10">
    <property type="entry name" value="Calcium-transporting ATPase, cytoplasmic transduction domain A"/>
    <property type="match status" value="1"/>
</dbReference>
<name>A0A1H8JAY3_9RHOB</name>
<dbReference type="Pfam" id="PF00122">
    <property type="entry name" value="E1-E2_ATPase"/>
    <property type="match status" value="1"/>
</dbReference>
<evidence type="ECO:0000259" key="4">
    <source>
        <dbReference type="Pfam" id="PF00122"/>
    </source>
</evidence>
<accession>A0A1H8JAY3</accession>
<dbReference type="PANTHER" id="PTHR43743:SF1">
    <property type="entry name" value="POTASSIUM-TRANSPORTING ATPASE ATP-BINDING SUBUNIT"/>
    <property type="match status" value="1"/>
</dbReference>
<gene>
    <name evidence="5" type="ORF">SAMN04488003_13510</name>
</gene>
<dbReference type="PANTHER" id="PTHR43743">
    <property type="entry name" value="POTASSIUM-TRANSPORTING ATPASE ATP-BINDING SUBUNIT"/>
    <property type="match status" value="1"/>
</dbReference>
<dbReference type="EMBL" id="FOCI01000035">
    <property type="protein sequence ID" value="SEN77819.1"/>
    <property type="molecule type" value="Genomic_DNA"/>
</dbReference>
<evidence type="ECO:0000313" key="5">
    <source>
        <dbReference type="EMBL" id="SEN77819.1"/>
    </source>
</evidence>
<feature type="domain" description="P-type ATPase A" evidence="4">
    <location>
        <begin position="70"/>
        <end position="126"/>
    </location>
</feature>
<dbReference type="GO" id="GO:0016020">
    <property type="term" value="C:membrane"/>
    <property type="evidence" value="ECO:0007669"/>
    <property type="project" value="InterPro"/>
</dbReference>
<evidence type="ECO:0000256" key="1">
    <source>
        <dbReference type="ARBA" id="ARBA00022741"/>
    </source>
</evidence>
<dbReference type="InterPro" id="IPR059000">
    <property type="entry name" value="ATPase_P-type_domA"/>
</dbReference>
<dbReference type="InterPro" id="IPR006391">
    <property type="entry name" value="P-type_ATPase_bsu_IA"/>
</dbReference>
<dbReference type="GO" id="GO:0005524">
    <property type="term" value="F:ATP binding"/>
    <property type="evidence" value="ECO:0007669"/>
    <property type="project" value="UniProtKB-KW"/>
</dbReference>
<proteinExistence type="predicted"/>
<reference evidence="5 6" key="1">
    <citation type="submission" date="2016-10" db="EMBL/GenBank/DDBJ databases">
        <authorList>
            <person name="de Groot N.N."/>
        </authorList>
    </citation>
    <scope>NUCLEOTIDE SEQUENCE [LARGE SCALE GENOMIC DNA]</scope>
    <source>
        <strain evidence="5 6">DSM 16213</strain>
    </source>
</reference>